<feature type="domain" description="Ig-like" evidence="3">
    <location>
        <begin position="565"/>
        <end position="648"/>
    </location>
</feature>
<dbReference type="AlphaFoldDB" id="A0A9W7TVW8"/>
<sequence>FLTGINQDFYFPDQETPSVLISNIYSKDIGEKPKAQSSVRPDEHVFRGETVTLTCVINGGGVTSWQYRWNKDSVIQQNKQQKYTISSVVESDAGKYTCRGTEIRGSSDTSDAVTLTVSDKPKPSLTVQPQSSVFTGDKITLICDVNQSSGWVFIFLTPSRQEYTEPSGTKTISSVRVSDGGKYWCRARRGENPPYDTYYSNSVTLTVEERPKAQVSVRPDEHVFRGETVTLTCVINGGGVTSWQYRWYKDSIYYTYSYQQKYTISSVVESDAGKYTCRGTEIRGSSDISDEVTLTVSDFLKPTLTIRPQSVFTGDTLTLICDVNQSSGWEFVFSKPPNSGYYEPSGTKTISYVRVSDGGEYKCRARRGNYDTYYSNTITVTIEKRPKAQVSVRPDEHLFRGETVTLTCVISGKTSVNNWQYSWNKDSYYYTDSYQQKYTISSVSESHAGKYTCRGTEIRGSRSSRTSDPVTLTVSDKPKPSLTVQPQSSVFTGDSVTLTCDVNQSTGWEFLFITPSNRENYEDSKTKTIVSVGLGHGGEHKCRARRGNYDSHDSDPRTVTVEKRPKAQVSVRPDEHVFRGETVTLTCVINGGGVTSWQYRWNKDSVIQQNKQQKYTISSVVESDAGKYTCRGTEIRGSSDTSDAVTLTVSDKPKPSLTVQPQSSVFTGDSVTLTCDVNQSTGWEFIFLTPSQHRNYDASGTKTITVSTGGQYRCRARRGNYESHDSDPITVTVEKRPKAQVSVRPDEHVFRGETVTLTCVINGGGVTSWQYRWNKDSVIQQNKQQKYTISSVVESDAGKYTCRGTEIRGSSDTSDAVTLTVSDKPKPSLTVQPQSSVFTGDSVTLTCDVNQSTGWEFIFLTPSQHRNYDASGTKTITVSTGGQYRCRARRGNYESHDSDPITVTVESKYIYSHYTLF</sequence>
<dbReference type="GO" id="GO:0009897">
    <property type="term" value="C:external side of plasma membrane"/>
    <property type="evidence" value="ECO:0007669"/>
    <property type="project" value="TreeGrafter"/>
</dbReference>
<evidence type="ECO:0000313" key="4">
    <source>
        <dbReference type="EMBL" id="KAI7804044.1"/>
    </source>
</evidence>
<feature type="domain" description="Ig-like" evidence="3">
    <location>
        <begin position="827"/>
        <end position="902"/>
    </location>
</feature>
<feature type="domain" description="Ig-like" evidence="3">
    <location>
        <begin position="480"/>
        <end position="560"/>
    </location>
</feature>
<feature type="domain" description="Ig-like" evidence="3">
    <location>
        <begin position="737"/>
        <end position="820"/>
    </location>
</feature>
<evidence type="ECO:0000256" key="2">
    <source>
        <dbReference type="ARBA" id="ARBA00023157"/>
    </source>
</evidence>
<dbReference type="InterPro" id="IPR003599">
    <property type="entry name" value="Ig_sub"/>
</dbReference>
<keyword evidence="5" id="KW-1185">Reference proteome</keyword>
<dbReference type="GO" id="GO:0006955">
    <property type="term" value="P:immune response"/>
    <property type="evidence" value="ECO:0007669"/>
    <property type="project" value="TreeGrafter"/>
</dbReference>
<dbReference type="InterPro" id="IPR003598">
    <property type="entry name" value="Ig_sub2"/>
</dbReference>
<keyword evidence="1" id="KW-0732">Signal</keyword>
<feature type="domain" description="Ig-like" evidence="3">
    <location>
        <begin position="211"/>
        <end position="295"/>
    </location>
</feature>
<dbReference type="PROSITE" id="PS50835">
    <property type="entry name" value="IG_LIKE"/>
    <property type="match status" value="10"/>
</dbReference>
<dbReference type="SMART" id="SM00409">
    <property type="entry name" value="IG"/>
    <property type="match status" value="10"/>
</dbReference>
<dbReference type="Pfam" id="PF13895">
    <property type="entry name" value="Ig_2"/>
    <property type="match status" value="8"/>
</dbReference>
<dbReference type="InterPro" id="IPR050488">
    <property type="entry name" value="Ig_Fc_receptor"/>
</dbReference>
<gene>
    <name evidence="4" type="ORF">IRJ41_021516</name>
</gene>
<dbReference type="Gene3D" id="2.60.40.10">
    <property type="entry name" value="Immunoglobulins"/>
    <property type="match status" value="10"/>
</dbReference>
<feature type="domain" description="Ig-like" evidence="3">
    <location>
        <begin position="302"/>
        <end position="379"/>
    </location>
</feature>
<dbReference type="PANTHER" id="PTHR11481">
    <property type="entry name" value="IMMUNOGLOBULIN FC RECEPTOR"/>
    <property type="match status" value="1"/>
</dbReference>
<dbReference type="EMBL" id="JAFHDT010000011">
    <property type="protein sequence ID" value="KAI7804044.1"/>
    <property type="molecule type" value="Genomic_DNA"/>
</dbReference>
<dbReference type="Pfam" id="PF13927">
    <property type="entry name" value="Ig_3"/>
    <property type="match status" value="1"/>
</dbReference>
<comment type="caution">
    <text evidence="4">The sequence shown here is derived from an EMBL/GenBank/DDBJ whole genome shotgun (WGS) entry which is preliminary data.</text>
</comment>
<feature type="domain" description="Ig-like" evidence="3">
    <location>
        <begin position="386"/>
        <end position="471"/>
    </location>
</feature>
<evidence type="ECO:0000259" key="3">
    <source>
        <dbReference type="PROSITE" id="PS50835"/>
    </source>
</evidence>
<name>A0A9W7TVW8_TRIRA</name>
<keyword evidence="2" id="KW-1015">Disulfide bond</keyword>
<dbReference type="FunFam" id="2.60.40.10:FF:001607">
    <property type="entry name" value="Leukocyte immune-type receptor TS32.15 L2.5a"/>
    <property type="match status" value="5"/>
</dbReference>
<dbReference type="InterPro" id="IPR036179">
    <property type="entry name" value="Ig-like_dom_sf"/>
</dbReference>
<reference evidence="4" key="1">
    <citation type="submission" date="2021-02" db="EMBL/GenBank/DDBJ databases">
        <title>Comparative genomics reveals that relaxation of natural selection precedes convergent phenotypic evolution of cavefish.</title>
        <authorList>
            <person name="Peng Z."/>
        </authorList>
    </citation>
    <scope>NUCLEOTIDE SEQUENCE</scope>
    <source>
        <tissue evidence="4">Muscle</tissue>
    </source>
</reference>
<protein>
    <submittedName>
        <fullName evidence="4">Basement membrane-specific heparan sulfate proteoglycan core protein-like</fullName>
    </submittedName>
</protein>
<feature type="domain" description="Ig-like" evidence="3">
    <location>
        <begin position="123"/>
        <end position="206"/>
    </location>
</feature>
<feature type="domain" description="Ig-like" evidence="3">
    <location>
        <begin position="33"/>
        <end position="116"/>
    </location>
</feature>
<dbReference type="GO" id="GO:0007166">
    <property type="term" value="P:cell surface receptor signaling pathway"/>
    <property type="evidence" value="ECO:0007669"/>
    <property type="project" value="TreeGrafter"/>
</dbReference>
<accession>A0A9W7TVW8</accession>
<dbReference type="Proteomes" id="UP001059041">
    <property type="component" value="Linkage Group LG11"/>
</dbReference>
<dbReference type="SMART" id="SM00408">
    <property type="entry name" value="IGc2"/>
    <property type="match status" value="10"/>
</dbReference>
<dbReference type="GO" id="GO:0004888">
    <property type="term" value="F:transmembrane signaling receptor activity"/>
    <property type="evidence" value="ECO:0007669"/>
    <property type="project" value="TreeGrafter"/>
</dbReference>
<evidence type="ECO:0000313" key="5">
    <source>
        <dbReference type="Proteomes" id="UP001059041"/>
    </source>
</evidence>
<feature type="non-terminal residue" evidence="4">
    <location>
        <position position="917"/>
    </location>
</feature>
<dbReference type="SUPFAM" id="SSF48726">
    <property type="entry name" value="Immunoglobulin"/>
    <property type="match status" value="10"/>
</dbReference>
<organism evidence="4 5">
    <name type="scientific">Triplophysa rosa</name>
    <name type="common">Cave loach</name>
    <dbReference type="NCBI Taxonomy" id="992332"/>
    <lineage>
        <taxon>Eukaryota</taxon>
        <taxon>Metazoa</taxon>
        <taxon>Chordata</taxon>
        <taxon>Craniata</taxon>
        <taxon>Vertebrata</taxon>
        <taxon>Euteleostomi</taxon>
        <taxon>Actinopterygii</taxon>
        <taxon>Neopterygii</taxon>
        <taxon>Teleostei</taxon>
        <taxon>Ostariophysi</taxon>
        <taxon>Cypriniformes</taxon>
        <taxon>Nemacheilidae</taxon>
        <taxon>Triplophysa</taxon>
    </lineage>
</organism>
<evidence type="ECO:0000256" key="1">
    <source>
        <dbReference type="ARBA" id="ARBA00022729"/>
    </source>
</evidence>
<feature type="domain" description="Ig-like" evidence="3">
    <location>
        <begin position="655"/>
        <end position="730"/>
    </location>
</feature>
<dbReference type="InterPro" id="IPR007110">
    <property type="entry name" value="Ig-like_dom"/>
</dbReference>
<proteinExistence type="predicted"/>
<dbReference type="PANTHER" id="PTHR11481:SF64">
    <property type="entry name" value="FC RECEPTOR-LIKE PROTEIN 4"/>
    <property type="match status" value="1"/>
</dbReference>
<dbReference type="InterPro" id="IPR013783">
    <property type="entry name" value="Ig-like_fold"/>
</dbReference>